<protein>
    <submittedName>
        <fullName evidence="2">Uncharacterized protein</fullName>
    </submittedName>
</protein>
<accession>A0A0R2X4M3</accession>
<organism evidence="2 3">
    <name type="scientific">Verrucomicrobia subdivision 6 bacterium BACL9 MAG-120820-bin42</name>
    <dbReference type="NCBI Taxonomy" id="1655634"/>
    <lineage>
        <taxon>Bacteria</taxon>
        <taxon>Pseudomonadati</taxon>
        <taxon>Verrucomicrobiota</taxon>
        <taxon>Verrucomicrobiia</taxon>
        <taxon>Verrucomicrobiales</taxon>
        <taxon>Verrucomicrobia subdivision 6</taxon>
    </lineage>
</organism>
<comment type="caution">
    <text evidence="2">The sequence shown here is derived from an EMBL/GenBank/DDBJ whole genome shotgun (WGS) entry which is preliminary data.</text>
</comment>
<feature type="compositionally biased region" description="Basic and acidic residues" evidence="1">
    <location>
        <begin position="8"/>
        <end position="22"/>
    </location>
</feature>
<dbReference type="EMBL" id="LIDM01000426">
    <property type="protein sequence ID" value="KRP30930.1"/>
    <property type="molecule type" value="Genomic_DNA"/>
</dbReference>
<evidence type="ECO:0000256" key="1">
    <source>
        <dbReference type="SAM" id="MobiDB-lite"/>
    </source>
</evidence>
<dbReference type="AlphaFoldDB" id="A0A0R2X4M3"/>
<gene>
    <name evidence="2" type="ORF">ABS32_08040</name>
</gene>
<name>A0A0R2X4M3_9BACT</name>
<reference evidence="2 3" key="1">
    <citation type="submission" date="2015-10" db="EMBL/GenBank/DDBJ databases">
        <title>Metagenome-Assembled Genomes uncover a global brackish microbiome.</title>
        <authorList>
            <person name="Hugerth L.W."/>
            <person name="Larsson J."/>
            <person name="Alneberg J."/>
            <person name="Lindh M.V."/>
            <person name="Legrand C."/>
            <person name="Pinhassi J."/>
            <person name="Andersson A.F."/>
        </authorList>
    </citation>
    <scope>NUCLEOTIDE SEQUENCE [LARGE SCALE GENOMIC DNA]</scope>
    <source>
        <strain evidence="2">BACL9 MAG-120820-bin42</strain>
    </source>
</reference>
<proteinExistence type="predicted"/>
<dbReference type="Proteomes" id="UP000051557">
    <property type="component" value="Unassembled WGS sequence"/>
</dbReference>
<feature type="region of interest" description="Disordered" evidence="1">
    <location>
        <begin position="1"/>
        <end position="22"/>
    </location>
</feature>
<evidence type="ECO:0000313" key="2">
    <source>
        <dbReference type="EMBL" id="KRP30930.1"/>
    </source>
</evidence>
<feature type="region of interest" description="Disordered" evidence="1">
    <location>
        <begin position="52"/>
        <end position="88"/>
    </location>
</feature>
<evidence type="ECO:0000313" key="3">
    <source>
        <dbReference type="Proteomes" id="UP000051557"/>
    </source>
</evidence>
<sequence>MEEGGGESAREERVDGLGEDKGGAFFSEGVELVDGIEGGGVLVVRGAVDGGGRGAGAEDDGDLVGDDGFGPAGESAFGGKSEKSDSLDSAGLEDVGQFGVPLEKRIVCPEVVDLVAEFVRAIFESVEERAKGVILFGEGFGDLEANEGEGAAELGVGAGAKLTHDEGDHGIGAVAHFFGEGLDSASGGFADPGIVP</sequence>